<protein>
    <submittedName>
        <fullName evidence="1">Uncharacterized protein</fullName>
    </submittedName>
</protein>
<evidence type="ECO:0000313" key="2">
    <source>
        <dbReference type="Proteomes" id="UP000028181"/>
    </source>
</evidence>
<dbReference type="NCBIfam" id="TIGR04267">
    <property type="entry name" value="mod_HExxH"/>
    <property type="match status" value="1"/>
</dbReference>
<dbReference type="HOGENOM" id="CLU_567276_0_0_5"/>
<organism evidence="1 2">
    <name type="scientific">Neorhizobium galegae bv. orientalis str. HAMBI 540</name>
    <dbReference type="NCBI Taxonomy" id="1028800"/>
    <lineage>
        <taxon>Bacteria</taxon>
        <taxon>Pseudomonadati</taxon>
        <taxon>Pseudomonadota</taxon>
        <taxon>Alphaproteobacteria</taxon>
        <taxon>Hyphomicrobiales</taxon>
        <taxon>Rhizobiaceae</taxon>
        <taxon>Rhizobium/Agrobacterium group</taxon>
        <taxon>Neorhizobium</taxon>
    </lineage>
</organism>
<evidence type="ECO:0000313" key="1">
    <source>
        <dbReference type="EMBL" id="CDN51258.1"/>
    </source>
</evidence>
<accession>A0A068SYI7</accession>
<reference evidence="2" key="1">
    <citation type="journal article" date="2014" name="BMC Genomics">
        <title>Genome sequencing of two Neorhizobium galegae strains reveals a noeT gene responsible for the unusual acetylation of the nodulation factors.</title>
        <authorList>
            <person name="Osterman J."/>
            <person name="Marsh J."/>
            <person name="Laine P.K."/>
            <person name="Zeng Z."/>
            <person name="Alatalo E."/>
            <person name="Sullivan J.T."/>
            <person name="Young J.P."/>
            <person name="Thomas-Oates J."/>
            <person name="Paulin L."/>
            <person name="Lindstrom K."/>
        </authorList>
    </citation>
    <scope>NUCLEOTIDE SEQUENCE [LARGE SCALE GENOMIC DNA]</scope>
    <source>
        <strain evidence="2">HAMBI 540</strain>
    </source>
</reference>
<dbReference type="PATRIC" id="fig|1028800.3.peg.5202"/>
<dbReference type="GeneID" id="24259823"/>
<dbReference type="AlphaFoldDB" id="A0A068SYI7"/>
<dbReference type="InterPro" id="IPR026337">
    <property type="entry name" value="AKG_HExxH"/>
</dbReference>
<name>A0A068SYI7_NEOGA</name>
<dbReference type="eggNOG" id="ENOG5031AQR">
    <property type="taxonomic scope" value="Bacteria"/>
</dbReference>
<geneLocation type="plasmid" evidence="2">
    <name>II</name>
</geneLocation>
<sequence length="482" mass="52714">MSAYQIEQLADQAKALLQRNPLFSRSAFVNAAATGNMLKQRPRYARILAAASELLESVERVEALAAYFPGLSDGGYHDADAFLPTAAFLPVRSDPYRSVALAAWMDELQWALESYVDGAGSEVVDDNLQPRLVAEDLAIERHPVRRLSCGIGLVLIDSLEASRTLGKRIAHCLPADPGLEHAQTSDRDVDRIADHLAEAITLISTVDPGSYQRLTAGLHTLYISTRRGAISSVCSSGDLPGSAVVVLSQERLDAEDYPATAAELLREAGHVLLRLYTAAAPLSLPAELRYVSPYTHSLQTLESILHMAYAIPWECAVRIACLPFRAPPEHRAREAAFVIAYAARLIPLIDIAREGIERLGGDVLLDLRDIAVIPSWGAAILALVDRLLEREPMARRQAYYAQRRCVVDRQAWDLGQVILRGEQPIDPRMGRPMLQSSGDGLSLWYDGRLHMIRKATIRPPDALSIQDVALAGTSGSIVMAHA</sequence>
<keyword evidence="1" id="KW-0614">Plasmid</keyword>
<proteinExistence type="predicted"/>
<dbReference type="RefSeq" id="WP_051909775.1">
    <property type="nucleotide sequence ID" value="NZ_HG938354.1"/>
</dbReference>
<keyword evidence="2" id="KW-1185">Reference proteome</keyword>
<dbReference type="EMBL" id="HG938354">
    <property type="protein sequence ID" value="CDN51258.1"/>
    <property type="molecule type" value="Genomic_DNA"/>
</dbReference>
<dbReference type="OrthoDB" id="8342782at2"/>
<gene>
    <name evidence="1" type="ORF">RG540_PA05820</name>
</gene>
<dbReference type="Proteomes" id="UP000028181">
    <property type="component" value="Plasmid pHAMBI540a"/>
</dbReference>
<dbReference type="KEGG" id="ngg:RG540_PA05820"/>